<sequence>MIRIVIALTVSLIGFICKAQVSENRTIADFKTIEASSGVEVRYTQSKATTLKVTTDDADKLKKISTEVNNGVLKITVKPGKGEQNFKVLRVDVSNPAVNTFKIKSAAKLTVENSSNNDETRIDVSSGAQFKGNVKSKNVQLELNSGSGFQGEINATVLVASLSGAAKATVSGNTNEMKLKAHSAAVFKGADLKAKYAIVEAENASKVGVSVSEKLDAKASSVAAIEYYGKPKTVTADKKSLGTITAK</sequence>
<evidence type="ECO:0000259" key="2">
    <source>
        <dbReference type="Pfam" id="PF10988"/>
    </source>
</evidence>
<protein>
    <submittedName>
        <fullName evidence="3">DUF2807 domain-containing protein</fullName>
    </submittedName>
</protein>
<gene>
    <name evidence="3" type="ORF">NOX80_01630</name>
</gene>
<dbReference type="EMBL" id="CP101751">
    <property type="protein sequence ID" value="UUC45915.1"/>
    <property type="molecule type" value="Genomic_DNA"/>
</dbReference>
<evidence type="ECO:0000256" key="1">
    <source>
        <dbReference type="SAM" id="SignalP"/>
    </source>
</evidence>
<dbReference type="RefSeq" id="WP_256551597.1">
    <property type="nucleotide sequence ID" value="NZ_CP101751.1"/>
</dbReference>
<dbReference type="Gene3D" id="2.160.20.120">
    <property type="match status" value="1"/>
</dbReference>
<dbReference type="Proteomes" id="UP001059844">
    <property type="component" value="Chromosome"/>
</dbReference>
<accession>A0ABY5ISU2</accession>
<feature type="chain" id="PRO_5046014894" evidence="1">
    <location>
        <begin position="20"/>
        <end position="247"/>
    </location>
</feature>
<name>A0ABY5ISU2_9FLAO</name>
<feature type="signal peptide" evidence="1">
    <location>
        <begin position="1"/>
        <end position="19"/>
    </location>
</feature>
<keyword evidence="1" id="KW-0732">Signal</keyword>
<dbReference type="InterPro" id="IPR021255">
    <property type="entry name" value="DUF2807"/>
</dbReference>
<proteinExistence type="predicted"/>
<reference evidence="3" key="1">
    <citation type="submission" date="2022-07" db="EMBL/GenBank/DDBJ databases">
        <title>Isolation, identification, and degradation of a PFOSA degrading strain from sewage treatment plant.</title>
        <authorList>
            <person name="Zhang L."/>
            <person name="Huo Y."/>
        </authorList>
    </citation>
    <scope>NUCLEOTIDE SEQUENCE</scope>
    <source>
        <strain evidence="3">C1</strain>
    </source>
</reference>
<dbReference type="Pfam" id="PF10988">
    <property type="entry name" value="DUF2807"/>
    <property type="match status" value="1"/>
</dbReference>
<evidence type="ECO:0000313" key="4">
    <source>
        <dbReference type="Proteomes" id="UP001059844"/>
    </source>
</evidence>
<organism evidence="3 4">
    <name type="scientific">Flavobacterium cerinum</name>
    <dbReference type="NCBI Taxonomy" id="2502784"/>
    <lineage>
        <taxon>Bacteria</taxon>
        <taxon>Pseudomonadati</taxon>
        <taxon>Bacteroidota</taxon>
        <taxon>Flavobacteriia</taxon>
        <taxon>Flavobacteriales</taxon>
        <taxon>Flavobacteriaceae</taxon>
        <taxon>Flavobacterium</taxon>
    </lineage>
</organism>
<keyword evidence="4" id="KW-1185">Reference proteome</keyword>
<evidence type="ECO:0000313" key="3">
    <source>
        <dbReference type="EMBL" id="UUC45915.1"/>
    </source>
</evidence>
<feature type="domain" description="Putative auto-transporter adhesin head GIN" evidence="2">
    <location>
        <begin position="29"/>
        <end position="231"/>
    </location>
</feature>